<dbReference type="EMBL" id="CM011684">
    <property type="protein sequence ID" value="TMS13281.1"/>
    <property type="molecule type" value="Genomic_DNA"/>
</dbReference>
<comment type="caution">
    <text evidence="1">The sequence shown here is derived from an EMBL/GenBank/DDBJ whole genome shotgun (WGS) entry which is preliminary data.</text>
</comment>
<keyword evidence="2" id="KW-1185">Reference proteome</keyword>
<evidence type="ECO:0000313" key="1">
    <source>
        <dbReference type="EMBL" id="TMS13281.1"/>
    </source>
</evidence>
<evidence type="ECO:0000313" key="2">
    <source>
        <dbReference type="Proteomes" id="UP000793456"/>
    </source>
</evidence>
<reference evidence="1" key="1">
    <citation type="submission" date="2018-11" db="EMBL/GenBank/DDBJ databases">
        <title>The sequence and de novo assembly of Larimichthys crocea genome using PacBio and Hi-C technologies.</title>
        <authorList>
            <person name="Xu P."/>
            <person name="Chen B."/>
            <person name="Zhou Z."/>
            <person name="Ke Q."/>
            <person name="Wu Y."/>
            <person name="Bai H."/>
            <person name="Pu F."/>
        </authorList>
    </citation>
    <scope>NUCLEOTIDE SEQUENCE</scope>
    <source>
        <tissue evidence="1">Muscle</tissue>
    </source>
</reference>
<protein>
    <submittedName>
        <fullName evidence="1">Uncharacterized protein</fullName>
    </submittedName>
</protein>
<name>A0ACD3R172_LARCR</name>
<proteinExistence type="predicted"/>
<gene>
    <name evidence="1" type="ORF">E3U43_018356</name>
</gene>
<sequence>MQLAAVLWGSLVTLLLSRSPGVQGSAECSCGRNHFTCAVSAFGECTCIPAQWQCDGDNDCGDHSDEDGCMLPTCSPLDFHCDNGKCIRRSWVCDGDNDCEDDSDEQDCPVIQRARRAHTCKHTFLAGYCVIRNGVTVMKDKMAVSRKAFIRSCGYIATTALFSSSE</sequence>
<accession>A0ACD3R172</accession>
<dbReference type="Proteomes" id="UP000793456">
    <property type="component" value="Chromosome XI"/>
</dbReference>
<organism evidence="1 2">
    <name type="scientific">Larimichthys crocea</name>
    <name type="common">Large yellow croaker</name>
    <name type="synonym">Pseudosciaena crocea</name>
    <dbReference type="NCBI Taxonomy" id="215358"/>
    <lineage>
        <taxon>Eukaryota</taxon>
        <taxon>Metazoa</taxon>
        <taxon>Chordata</taxon>
        <taxon>Craniata</taxon>
        <taxon>Vertebrata</taxon>
        <taxon>Euteleostomi</taxon>
        <taxon>Actinopterygii</taxon>
        <taxon>Neopterygii</taxon>
        <taxon>Teleostei</taxon>
        <taxon>Neoteleostei</taxon>
        <taxon>Acanthomorphata</taxon>
        <taxon>Eupercaria</taxon>
        <taxon>Sciaenidae</taxon>
        <taxon>Larimichthys</taxon>
    </lineage>
</organism>